<dbReference type="EMBL" id="DRUZ01000120">
    <property type="protein sequence ID" value="HHS02859.1"/>
    <property type="molecule type" value="Genomic_DNA"/>
</dbReference>
<dbReference type="Pfam" id="PF05168">
    <property type="entry name" value="HEPN"/>
    <property type="match status" value="1"/>
</dbReference>
<dbReference type="AlphaFoldDB" id="A0A7C5Z8N1"/>
<dbReference type="PANTHER" id="PTHR36565:SF1">
    <property type="entry name" value="UPF0332 PROTEIN TM_1000"/>
    <property type="match status" value="1"/>
</dbReference>
<protein>
    <submittedName>
        <fullName evidence="3">HEPN domain-containing protein</fullName>
    </submittedName>
</protein>
<dbReference type="PANTHER" id="PTHR36565">
    <property type="entry name" value="UPF0332 PROTEIN TM_1000"/>
    <property type="match status" value="1"/>
</dbReference>
<dbReference type="Gene3D" id="1.20.120.330">
    <property type="entry name" value="Nucleotidyltransferases domain 2"/>
    <property type="match status" value="1"/>
</dbReference>
<sequence length="135" mass="15986">MDDTIKYLSLYRLERAKEDLKAAVVSYENGLYKAALNRSYYAIFHAIRAVNAIQMFDSKRHSGVIAYFNKMFVHTGYFDKEDYKIITSAYRLREKSDYEDFYVVTREDAEIQIKNAKIFIAKVEKFLNECFKVEN</sequence>
<gene>
    <name evidence="3" type="ORF">ENL71_10435</name>
</gene>
<feature type="domain" description="HEPN" evidence="2">
    <location>
        <begin position="12"/>
        <end position="125"/>
    </location>
</feature>
<dbReference type="SUPFAM" id="SSF81593">
    <property type="entry name" value="Nucleotidyltransferase substrate binding subunit/domain"/>
    <property type="match status" value="1"/>
</dbReference>
<accession>A0A7C5Z8N1</accession>
<comment type="similarity">
    <text evidence="1">Belongs to the UPF0332 family.</text>
</comment>
<name>A0A7C5Z8N1_9FIRM</name>
<dbReference type="InterPro" id="IPR052226">
    <property type="entry name" value="UPF0332_toxin"/>
</dbReference>
<evidence type="ECO:0000259" key="2">
    <source>
        <dbReference type="Pfam" id="PF05168"/>
    </source>
</evidence>
<dbReference type="InterPro" id="IPR007842">
    <property type="entry name" value="HEPN_dom"/>
</dbReference>
<evidence type="ECO:0000256" key="1">
    <source>
        <dbReference type="ARBA" id="ARBA00038248"/>
    </source>
</evidence>
<organism evidence="3">
    <name type="scientific">Caldicellulosiruptor owensensis</name>
    <dbReference type="NCBI Taxonomy" id="55205"/>
    <lineage>
        <taxon>Bacteria</taxon>
        <taxon>Bacillati</taxon>
        <taxon>Bacillota</taxon>
        <taxon>Bacillota incertae sedis</taxon>
        <taxon>Caldicellulosiruptorales</taxon>
        <taxon>Caldicellulosiruptoraceae</taxon>
        <taxon>Caldicellulosiruptor</taxon>
    </lineage>
</organism>
<evidence type="ECO:0000313" key="3">
    <source>
        <dbReference type="EMBL" id="HHS02859.1"/>
    </source>
</evidence>
<reference evidence="3" key="1">
    <citation type="journal article" date="2020" name="mSystems">
        <title>Genome- and Community-Level Interaction Insights into Carbon Utilization and Element Cycling Functions of Hydrothermarchaeota in Hydrothermal Sediment.</title>
        <authorList>
            <person name="Zhou Z."/>
            <person name="Liu Y."/>
            <person name="Xu W."/>
            <person name="Pan J."/>
            <person name="Luo Z.H."/>
            <person name="Li M."/>
        </authorList>
    </citation>
    <scope>NUCLEOTIDE SEQUENCE [LARGE SCALE GENOMIC DNA]</scope>
    <source>
        <strain evidence="3">SpSt-102</strain>
    </source>
</reference>
<comment type="caution">
    <text evidence="3">The sequence shown here is derived from an EMBL/GenBank/DDBJ whole genome shotgun (WGS) entry which is preliminary data.</text>
</comment>
<proteinExistence type="inferred from homology"/>